<evidence type="ECO:0008006" key="3">
    <source>
        <dbReference type="Google" id="ProtNLM"/>
    </source>
</evidence>
<organism evidence="1 2">
    <name type="scientific">Porphyra umbilicalis</name>
    <name type="common">Purple laver</name>
    <name type="synonym">Red alga</name>
    <dbReference type="NCBI Taxonomy" id="2786"/>
    <lineage>
        <taxon>Eukaryota</taxon>
        <taxon>Rhodophyta</taxon>
        <taxon>Bangiophyceae</taxon>
        <taxon>Bangiales</taxon>
        <taxon>Bangiaceae</taxon>
        <taxon>Porphyra</taxon>
    </lineage>
</organism>
<proteinExistence type="predicted"/>
<dbReference type="OrthoDB" id="4753111at2759"/>
<reference evidence="1 2" key="1">
    <citation type="submission" date="2017-03" db="EMBL/GenBank/DDBJ databases">
        <title>WGS assembly of Porphyra umbilicalis.</title>
        <authorList>
            <person name="Brawley S.H."/>
            <person name="Blouin N.A."/>
            <person name="Ficko-Blean E."/>
            <person name="Wheeler G.L."/>
            <person name="Lohr M."/>
            <person name="Goodson H.V."/>
            <person name="Jenkins J.W."/>
            <person name="Blaby-Haas C.E."/>
            <person name="Helliwell K.E."/>
            <person name="Chan C."/>
            <person name="Marriage T."/>
            <person name="Bhattacharya D."/>
            <person name="Klein A.S."/>
            <person name="Badis Y."/>
            <person name="Brodie J."/>
            <person name="Cao Y."/>
            <person name="Collen J."/>
            <person name="Dittami S.M."/>
            <person name="Gachon C.M."/>
            <person name="Green B.R."/>
            <person name="Karpowicz S."/>
            <person name="Kim J.W."/>
            <person name="Kudahl U."/>
            <person name="Lin S."/>
            <person name="Michel G."/>
            <person name="Mittag M."/>
            <person name="Olson B.J."/>
            <person name="Pangilinan J."/>
            <person name="Peng Y."/>
            <person name="Qiu H."/>
            <person name="Shu S."/>
            <person name="Singer J.T."/>
            <person name="Smith A.G."/>
            <person name="Sprecher B.N."/>
            <person name="Wagner V."/>
            <person name="Wang W."/>
            <person name="Wang Z.-Y."/>
            <person name="Yan J."/>
            <person name="Yarish C."/>
            <person name="Zoeuner-Riek S."/>
            <person name="Zhuang Y."/>
            <person name="Zou Y."/>
            <person name="Lindquist E.A."/>
            <person name="Grimwood J."/>
            <person name="Barry K."/>
            <person name="Rokhsar D.S."/>
            <person name="Schmutz J."/>
            <person name="Stiller J.W."/>
            <person name="Grossman A.R."/>
            <person name="Prochnik S.E."/>
        </authorList>
    </citation>
    <scope>NUCLEOTIDE SEQUENCE [LARGE SCALE GENOMIC DNA]</scope>
    <source>
        <strain evidence="1">4086291</strain>
    </source>
</reference>
<evidence type="ECO:0000313" key="1">
    <source>
        <dbReference type="EMBL" id="OSX77069.1"/>
    </source>
</evidence>
<sequence>MYGKNDSGRHFNFITQSRFLTIPNITLSSAFDTIYLVPLHGAISTYVDDTLNAGDAPFLSSVHNILKNYSTHRPDHGSIQFAGICACSDDAGVHCDAGPYAFTIAALPLTPPLSSPFADPKSLHFLAAKLFWVGPVARPDIPTNATQLANMPSPTGADARRANDTLATLIRLPITLHYPKLDPATLQASVFADYSGSAVSPLPKRQVGFLFALVDASHRFFLLHSASHRPHRVCRGSCAGELLALADAVAAALDVRLLLQELLSRRIPMAAYTDSSAAYDLITSFKDPTDMTGKNDLFMLRRALLDGTIRALHVVHGAQNPADALSKPTFARPAPNDALNEALSSGMLRPLIRAHTTSADYRNAPRPRAEA</sequence>
<protein>
    <recommendedName>
        <fullName evidence="3">Reverse transcriptase Ty1/copia-type domain-containing protein</fullName>
    </recommendedName>
</protein>
<keyword evidence="2" id="KW-1185">Reference proteome</keyword>
<dbReference type="AlphaFoldDB" id="A0A1X6P863"/>
<evidence type="ECO:0000313" key="2">
    <source>
        <dbReference type="Proteomes" id="UP000218209"/>
    </source>
</evidence>
<dbReference type="Proteomes" id="UP000218209">
    <property type="component" value="Unassembled WGS sequence"/>
</dbReference>
<accession>A0A1X6P863</accession>
<name>A0A1X6P863_PORUM</name>
<dbReference type="EMBL" id="KV918847">
    <property type="protein sequence ID" value="OSX77069.1"/>
    <property type="molecule type" value="Genomic_DNA"/>
</dbReference>
<gene>
    <name evidence="1" type="ORF">BU14_0164s0029</name>
</gene>